<dbReference type="InParanoid" id="A0A6P9AJB6"/>
<evidence type="ECO:0000313" key="3">
    <source>
        <dbReference type="RefSeq" id="XP_034255551.1"/>
    </source>
</evidence>
<organism evidence="3">
    <name type="scientific">Thrips palmi</name>
    <name type="common">Melon thrips</name>
    <dbReference type="NCBI Taxonomy" id="161013"/>
    <lineage>
        <taxon>Eukaryota</taxon>
        <taxon>Metazoa</taxon>
        <taxon>Ecdysozoa</taxon>
        <taxon>Arthropoda</taxon>
        <taxon>Hexapoda</taxon>
        <taxon>Insecta</taxon>
        <taxon>Pterygota</taxon>
        <taxon>Neoptera</taxon>
        <taxon>Paraneoptera</taxon>
        <taxon>Thysanoptera</taxon>
        <taxon>Terebrantia</taxon>
        <taxon>Thripoidea</taxon>
        <taxon>Thripidae</taxon>
        <taxon>Thrips</taxon>
    </lineage>
</organism>
<dbReference type="AlphaFoldDB" id="A0A6P9AJB6"/>
<keyword evidence="2" id="KW-1185">Reference proteome</keyword>
<feature type="signal peptide" evidence="1">
    <location>
        <begin position="1"/>
        <end position="22"/>
    </location>
</feature>
<evidence type="ECO:0000313" key="2">
    <source>
        <dbReference type="Proteomes" id="UP000515158"/>
    </source>
</evidence>
<dbReference type="OrthoDB" id="6589387at2759"/>
<gene>
    <name evidence="3" type="primary">LOC117653775</name>
</gene>
<protein>
    <submittedName>
        <fullName evidence="3">Uncharacterized protein LOC117653775 isoform X1</fullName>
    </submittedName>
</protein>
<dbReference type="RefSeq" id="XP_034255551.1">
    <property type="nucleotide sequence ID" value="XM_034399660.1"/>
</dbReference>
<evidence type="ECO:0000256" key="1">
    <source>
        <dbReference type="SAM" id="SignalP"/>
    </source>
</evidence>
<dbReference type="GeneID" id="117653775"/>
<accession>A0A6P9AJB6</accession>
<feature type="chain" id="PRO_5028326565" evidence="1">
    <location>
        <begin position="23"/>
        <end position="266"/>
    </location>
</feature>
<name>A0A6P9AJB6_THRPL</name>
<proteinExistence type="predicted"/>
<reference evidence="3" key="1">
    <citation type="submission" date="2025-08" db="UniProtKB">
        <authorList>
            <consortium name="RefSeq"/>
        </authorList>
    </citation>
    <scope>IDENTIFICATION</scope>
    <source>
        <tissue evidence="3">Total insect</tissue>
    </source>
</reference>
<dbReference type="Proteomes" id="UP000515158">
    <property type="component" value="Unplaced"/>
</dbReference>
<keyword evidence="1" id="KW-0732">Signal</keyword>
<sequence length="266" mass="30306">MDCWLFLTPVFVVFLLTGYAGAPIVSEMHGIFARICLKSDSCASTLKIPRMLCSTRTRHVCSKTKRAVVIEGSHKMGCMIVVLATLISIREVLSLPRVRLVPKIHGIWPCPAHLNHFTEIYNYSIGLDENGMERLNVDGKIHRKIITVTKFAITMHRCRGGVSAGNCEYFSNWNWERGCCAIIATRGVPWTPIVDSISPTFQCPMDQYEYSLRNTTFNFDQISAVLQTISVENWIWDFKFQIWNEKRELVVCANVVGDLRRVKVKT</sequence>
<dbReference type="KEGG" id="tpal:117653775"/>